<dbReference type="InterPro" id="IPR036871">
    <property type="entry name" value="PX_dom_sf"/>
</dbReference>
<evidence type="ECO:0000313" key="3">
    <source>
        <dbReference type="EMBL" id="KAF6025586.1"/>
    </source>
</evidence>
<dbReference type="Gene3D" id="3.30.1520.10">
    <property type="entry name" value="Phox-like domain"/>
    <property type="match status" value="1"/>
</dbReference>
<evidence type="ECO:0000259" key="2">
    <source>
        <dbReference type="PROSITE" id="PS50195"/>
    </source>
</evidence>
<feature type="region of interest" description="Disordered" evidence="1">
    <location>
        <begin position="70"/>
        <end position="154"/>
    </location>
</feature>
<feature type="region of interest" description="Disordered" evidence="1">
    <location>
        <begin position="1"/>
        <end position="26"/>
    </location>
</feature>
<protein>
    <submittedName>
        <fullName evidence="3">SNX1</fullName>
    </submittedName>
</protein>
<organism evidence="3 4">
    <name type="scientific">Bugula neritina</name>
    <name type="common">Brown bryozoan</name>
    <name type="synonym">Sertularia neritina</name>
    <dbReference type="NCBI Taxonomy" id="10212"/>
    <lineage>
        <taxon>Eukaryota</taxon>
        <taxon>Metazoa</taxon>
        <taxon>Spiralia</taxon>
        <taxon>Lophotrochozoa</taxon>
        <taxon>Bryozoa</taxon>
        <taxon>Gymnolaemata</taxon>
        <taxon>Cheilostomatida</taxon>
        <taxon>Flustrina</taxon>
        <taxon>Buguloidea</taxon>
        <taxon>Bugulidae</taxon>
        <taxon>Bugula</taxon>
    </lineage>
</organism>
<sequence>MAEEREPPPLENEPDLFGEDDDDDDIFKSALSQPKIEVNTESVAQLDPEPAAQLDPEPAAELSAHVDAEVDENIIDAKPYETVTVTEESKEDSAKPVEPTTLDLSAPSNDPDDGDDLFATPSSDLPVKKETVPSSSLTLNGEKPSADMLTPEEEAEAKDQFNIEISVNNPSKVGDGMNAYMVYQVNTVTSIPAFQKSQFSVKRRFSDFLGLHEKLVISTE</sequence>
<reference evidence="3" key="1">
    <citation type="submission" date="2020-06" db="EMBL/GenBank/DDBJ databases">
        <title>Draft genome of Bugula neritina, a colonial animal packing powerful symbionts and potential medicines.</title>
        <authorList>
            <person name="Rayko M."/>
        </authorList>
    </citation>
    <scope>NUCLEOTIDE SEQUENCE [LARGE SCALE GENOMIC DNA]</scope>
    <source>
        <strain evidence="3">Kwan_BN1</strain>
    </source>
</reference>
<dbReference type="GO" id="GO:0034498">
    <property type="term" value="P:early endosome to Golgi transport"/>
    <property type="evidence" value="ECO:0007669"/>
    <property type="project" value="TreeGrafter"/>
</dbReference>
<name>A0A7J7JJ92_BUGNE</name>
<feature type="compositionally biased region" description="Acidic residues" evidence="1">
    <location>
        <begin position="12"/>
        <end position="25"/>
    </location>
</feature>
<evidence type="ECO:0000256" key="1">
    <source>
        <dbReference type="SAM" id="MobiDB-lite"/>
    </source>
</evidence>
<dbReference type="PROSITE" id="PS50195">
    <property type="entry name" value="PX"/>
    <property type="match status" value="1"/>
</dbReference>
<dbReference type="PANTHER" id="PTHR10555">
    <property type="entry name" value="SORTING NEXIN"/>
    <property type="match status" value="1"/>
</dbReference>
<dbReference type="InterPro" id="IPR001683">
    <property type="entry name" value="PX_dom"/>
</dbReference>
<dbReference type="GO" id="GO:0035091">
    <property type="term" value="F:phosphatidylinositol binding"/>
    <property type="evidence" value="ECO:0007669"/>
    <property type="project" value="InterPro"/>
</dbReference>
<feature type="domain" description="PX" evidence="2">
    <location>
        <begin position="161"/>
        <end position="220"/>
    </location>
</feature>
<keyword evidence="4" id="KW-1185">Reference proteome</keyword>
<gene>
    <name evidence="3" type="ORF">EB796_016128</name>
</gene>
<dbReference type="AlphaFoldDB" id="A0A7J7JJ92"/>
<dbReference type="GO" id="GO:0005829">
    <property type="term" value="C:cytosol"/>
    <property type="evidence" value="ECO:0007669"/>
    <property type="project" value="GOC"/>
</dbReference>
<proteinExistence type="predicted"/>
<dbReference type="SUPFAM" id="SSF64268">
    <property type="entry name" value="PX domain"/>
    <property type="match status" value="1"/>
</dbReference>
<comment type="caution">
    <text evidence="3">The sequence shown here is derived from an EMBL/GenBank/DDBJ whole genome shotgun (WGS) entry which is preliminary data.</text>
</comment>
<dbReference type="PANTHER" id="PTHR10555:SF170">
    <property type="entry name" value="FI18122P1"/>
    <property type="match status" value="1"/>
</dbReference>
<dbReference type="EMBL" id="VXIV02002442">
    <property type="protein sequence ID" value="KAF6025586.1"/>
    <property type="molecule type" value="Genomic_DNA"/>
</dbReference>
<dbReference type="Proteomes" id="UP000593567">
    <property type="component" value="Unassembled WGS sequence"/>
</dbReference>
<dbReference type="OrthoDB" id="271164at2759"/>
<evidence type="ECO:0000313" key="4">
    <source>
        <dbReference type="Proteomes" id="UP000593567"/>
    </source>
</evidence>
<accession>A0A7J7JJ92</accession>
<dbReference type="GO" id="GO:0010008">
    <property type="term" value="C:endosome membrane"/>
    <property type="evidence" value="ECO:0007669"/>
    <property type="project" value="TreeGrafter"/>
</dbReference>